<feature type="compositionally biased region" description="Gly residues" evidence="1">
    <location>
        <begin position="352"/>
        <end position="365"/>
    </location>
</feature>
<protein>
    <submittedName>
        <fullName evidence="2">Uncharacterized protein</fullName>
    </submittedName>
</protein>
<feature type="region of interest" description="Disordered" evidence="1">
    <location>
        <begin position="348"/>
        <end position="380"/>
    </location>
</feature>
<organism evidence="2 3">
    <name type="scientific">Kribbella sancticallisti</name>
    <dbReference type="NCBI Taxonomy" id="460087"/>
    <lineage>
        <taxon>Bacteria</taxon>
        <taxon>Bacillati</taxon>
        <taxon>Actinomycetota</taxon>
        <taxon>Actinomycetes</taxon>
        <taxon>Propionibacteriales</taxon>
        <taxon>Kribbellaceae</taxon>
        <taxon>Kribbella</taxon>
    </lineage>
</organism>
<accession>A0ABN2DDE6</accession>
<reference evidence="2 3" key="1">
    <citation type="journal article" date="2019" name="Int. J. Syst. Evol. Microbiol.">
        <title>The Global Catalogue of Microorganisms (GCM) 10K type strain sequencing project: providing services to taxonomists for standard genome sequencing and annotation.</title>
        <authorList>
            <consortium name="The Broad Institute Genomics Platform"/>
            <consortium name="The Broad Institute Genome Sequencing Center for Infectious Disease"/>
            <person name="Wu L."/>
            <person name="Ma J."/>
        </authorList>
    </citation>
    <scope>NUCLEOTIDE SEQUENCE [LARGE SCALE GENOMIC DNA]</scope>
    <source>
        <strain evidence="2 3">JCM 14969</strain>
    </source>
</reference>
<evidence type="ECO:0000313" key="2">
    <source>
        <dbReference type="EMBL" id="GAA1575367.1"/>
    </source>
</evidence>
<evidence type="ECO:0000313" key="3">
    <source>
        <dbReference type="Proteomes" id="UP001500393"/>
    </source>
</evidence>
<dbReference type="EMBL" id="BAAAOS010000019">
    <property type="protein sequence ID" value="GAA1575367.1"/>
    <property type="molecule type" value="Genomic_DNA"/>
</dbReference>
<comment type="caution">
    <text evidence="2">The sequence shown here is derived from an EMBL/GenBank/DDBJ whole genome shotgun (WGS) entry which is preliminary data.</text>
</comment>
<evidence type="ECO:0000256" key="1">
    <source>
        <dbReference type="SAM" id="MobiDB-lite"/>
    </source>
</evidence>
<proteinExistence type="predicted"/>
<sequence>MGDDRLVPRDSAVYQEFARLYQLVRDMRPTSVDRWNRNLYATDSNRWGGFDPKTGDIRLSQDRALRHLTGPPSASHPDDQAEALATVLHESTHAGMATDAPAEPNAVRSAHSQGAMEGFAELRAMNDFAAFSANAGYPGLTLPTPAYPGAYAAMNSLVTQASGPAKDRYAFIAEATHGPGVMHFDQLADGVVRNRLAEVVPDGDRVAVRAALIEAMKHEHWPTLPERSAGTGEAVAEDIRRSLNAKVEEIRRHYRATPGQPFPAESPNAEVARSGGPRGGLGAAAEVDGHVPGAAEAERQAPAAAEAERQAPAAVAERQVAEVAGVRGEMRFLSGLAPAGQATWRVPSLGDGARGAGASVGGGAGRSWPGRTSTVDRGRE</sequence>
<dbReference type="Proteomes" id="UP001500393">
    <property type="component" value="Unassembled WGS sequence"/>
</dbReference>
<keyword evidence="3" id="KW-1185">Reference proteome</keyword>
<gene>
    <name evidence="2" type="ORF">GCM10009789_30990</name>
</gene>
<name>A0ABN2DDE6_9ACTN</name>
<feature type="region of interest" description="Disordered" evidence="1">
    <location>
        <begin position="257"/>
        <end position="284"/>
    </location>
</feature>
<dbReference type="RefSeq" id="WP_344214276.1">
    <property type="nucleotide sequence ID" value="NZ_BAAAOS010000019.1"/>
</dbReference>